<dbReference type="EMBL" id="ML992516">
    <property type="protein sequence ID" value="KAF2219548.1"/>
    <property type="molecule type" value="Genomic_DNA"/>
</dbReference>
<keyword evidence="2" id="KW-1185">Reference proteome</keyword>
<dbReference type="Proteomes" id="UP000799538">
    <property type="component" value="Unassembled WGS sequence"/>
</dbReference>
<organism evidence="1 2">
    <name type="scientific">Elsinoe ampelina</name>
    <dbReference type="NCBI Taxonomy" id="302913"/>
    <lineage>
        <taxon>Eukaryota</taxon>
        <taxon>Fungi</taxon>
        <taxon>Dikarya</taxon>
        <taxon>Ascomycota</taxon>
        <taxon>Pezizomycotina</taxon>
        <taxon>Dothideomycetes</taxon>
        <taxon>Dothideomycetidae</taxon>
        <taxon>Myriangiales</taxon>
        <taxon>Elsinoaceae</taxon>
        <taxon>Elsinoe</taxon>
    </lineage>
</organism>
<sequence>MKKPWSRWRTKMELNLMYSLLYWKCAAISRVLSLPSSVVSRSFSRLESKINHSYRDQQYLCRHIPPLVPSKARQGKVSIVQIDVLGPLFLYNGRHAHLWKVACREMCTVCFGGCKCCRCLSVKKLVG</sequence>
<evidence type="ECO:0000313" key="2">
    <source>
        <dbReference type="Proteomes" id="UP000799538"/>
    </source>
</evidence>
<gene>
    <name evidence="1" type="ORF">BDZ85DRAFT_43526</name>
</gene>
<reference evidence="2" key="1">
    <citation type="journal article" date="2020" name="Stud. Mycol.">
        <title>101 Dothideomycetes genomes: A test case for predicting lifestyles and emergence of pathogens.</title>
        <authorList>
            <person name="Haridas S."/>
            <person name="Albert R."/>
            <person name="Binder M."/>
            <person name="Bloem J."/>
            <person name="LaButti K."/>
            <person name="Salamov A."/>
            <person name="Andreopoulos B."/>
            <person name="Baker S."/>
            <person name="Barry K."/>
            <person name="Bills G."/>
            <person name="Bluhm B."/>
            <person name="Cannon C."/>
            <person name="Castanera R."/>
            <person name="Culley D."/>
            <person name="Daum C."/>
            <person name="Ezra D."/>
            <person name="Gonzalez J."/>
            <person name="Henrissat B."/>
            <person name="Kuo A."/>
            <person name="Liang C."/>
            <person name="Lipzen A."/>
            <person name="Lutzoni F."/>
            <person name="Magnuson J."/>
            <person name="Mondo S."/>
            <person name="Nolan M."/>
            <person name="Ohm R."/>
            <person name="Pangilinan J."/>
            <person name="Park H.-J."/>
            <person name="Ramirez L."/>
            <person name="Alfaro M."/>
            <person name="Sun H."/>
            <person name="Tritt A."/>
            <person name="Yoshinaga Y."/>
            <person name="Zwiers L.-H."/>
            <person name="Turgeon B."/>
            <person name="Goodwin S."/>
            <person name="Spatafora J."/>
            <person name="Crous P."/>
            <person name="Grigoriev I."/>
        </authorList>
    </citation>
    <scope>NUCLEOTIDE SEQUENCE [LARGE SCALE GENOMIC DNA]</scope>
    <source>
        <strain evidence="2">CECT 20119</strain>
    </source>
</reference>
<dbReference type="AlphaFoldDB" id="A0A6A6G1Z0"/>
<proteinExistence type="predicted"/>
<accession>A0A6A6G1Z0</accession>
<protein>
    <submittedName>
        <fullName evidence="1">Uncharacterized protein</fullName>
    </submittedName>
</protein>
<name>A0A6A6G1Z0_9PEZI</name>
<evidence type="ECO:0000313" key="1">
    <source>
        <dbReference type="EMBL" id="KAF2219548.1"/>
    </source>
</evidence>